<evidence type="ECO:0000256" key="3">
    <source>
        <dbReference type="ARBA" id="ARBA00022448"/>
    </source>
</evidence>
<evidence type="ECO:0000256" key="7">
    <source>
        <dbReference type="ARBA" id="ARBA00022970"/>
    </source>
</evidence>
<sequence>MEQLRKSYHGTEVLRGIDLTVEPGQVVCLIGASGSGKSTLLRCLNLLETVDDGTVWLADESGAEQDVTDPRVDVDGVRRRVGIVFQAYNLFPHLSVLQNLVLAPTRAAGVSRQAARERALALLERVGLADKAGAYPDALSGGQQQRVALARALAMDPEVLLLDEITSALDPLLVGEVLDVVKGLRADGIAVVMATHEMAFAREASDVVAFLADGEIVEIGPPEQLFDAPRDPRTAAFLARFRS</sequence>
<dbReference type="KEGG" id="aer:AERYTH_16770"/>
<dbReference type="PROSITE" id="PS00211">
    <property type="entry name" value="ABC_TRANSPORTER_1"/>
    <property type="match status" value="1"/>
</dbReference>
<protein>
    <submittedName>
        <fullName evidence="10">Peptide ABC transporter ATP-binding protein</fullName>
    </submittedName>
</protein>
<dbReference type="GO" id="GO:0005886">
    <property type="term" value="C:plasma membrane"/>
    <property type="evidence" value="ECO:0007669"/>
    <property type="project" value="UniProtKB-SubCell"/>
</dbReference>
<reference evidence="10 11" key="1">
    <citation type="journal article" date="1991" name="Int. J. Syst. Bacteriol.">
        <title>Description of the erythromycin-producing bacterium Arthrobacter sp. strain NRRL B-3381 as Aeromicrobium erythreum gen. nov., sp. nov.</title>
        <authorList>
            <person name="Miller E.S."/>
            <person name="Woese C.R."/>
            <person name="Brenner S."/>
        </authorList>
    </citation>
    <scope>NUCLEOTIDE SEQUENCE [LARGE SCALE GENOMIC DNA]</scope>
    <source>
        <strain evidence="10 11">AR18</strain>
    </source>
</reference>
<keyword evidence="3" id="KW-0813">Transport</keyword>
<dbReference type="InterPro" id="IPR003439">
    <property type="entry name" value="ABC_transporter-like_ATP-bd"/>
</dbReference>
<evidence type="ECO:0000313" key="10">
    <source>
        <dbReference type="EMBL" id="ALX06229.1"/>
    </source>
</evidence>
<dbReference type="GO" id="GO:0005524">
    <property type="term" value="F:ATP binding"/>
    <property type="evidence" value="ECO:0007669"/>
    <property type="project" value="UniProtKB-KW"/>
</dbReference>
<dbReference type="PROSITE" id="PS50893">
    <property type="entry name" value="ABC_TRANSPORTER_2"/>
    <property type="match status" value="1"/>
</dbReference>
<dbReference type="PATRIC" id="fig|2041.4.peg.3506"/>
<dbReference type="SUPFAM" id="SSF52540">
    <property type="entry name" value="P-loop containing nucleoside triphosphate hydrolases"/>
    <property type="match status" value="1"/>
</dbReference>
<dbReference type="Proteomes" id="UP000067689">
    <property type="component" value="Chromosome"/>
</dbReference>
<dbReference type="InterPro" id="IPR017871">
    <property type="entry name" value="ABC_transporter-like_CS"/>
</dbReference>
<evidence type="ECO:0000256" key="5">
    <source>
        <dbReference type="ARBA" id="ARBA00022741"/>
    </source>
</evidence>
<dbReference type="SMART" id="SM00382">
    <property type="entry name" value="AAA"/>
    <property type="match status" value="1"/>
</dbReference>
<dbReference type="Pfam" id="PF00005">
    <property type="entry name" value="ABC_tran"/>
    <property type="match status" value="1"/>
</dbReference>
<evidence type="ECO:0000259" key="9">
    <source>
        <dbReference type="PROSITE" id="PS50893"/>
    </source>
</evidence>
<dbReference type="InterPro" id="IPR003593">
    <property type="entry name" value="AAA+_ATPase"/>
</dbReference>
<dbReference type="STRING" id="2041.AERYTH_16770"/>
<comment type="subcellular location">
    <subcellularLocation>
        <location evidence="1">Cell membrane</location>
        <topology evidence="1">Peripheral membrane protein</topology>
    </subcellularLocation>
</comment>
<accession>A0A0U4CLK7</accession>
<comment type="similarity">
    <text evidence="2">Belongs to the ABC transporter superfamily.</text>
</comment>
<gene>
    <name evidence="10" type="ORF">AERYTH_16770</name>
</gene>
<dbReference type="PANTHER" id="PTHR43166">
    <property type="entry name" value="AMINO ACID IMPORT ATP-BINDING PROTEIN"/>
    <property type="match status" value="1"/>
</dbReference>
<proteinExistence type="inferred from homology"/>
<name>A0A0U4CLK7_9ACTN</name>
<keyword evidence="5" id="KW-0547">Nucleotide-binding</keyword>
<keyword evidence="4" id="KW-1003">Cell membrane</keyword>
<evidence type="ECO:0000313" key="11">
    <source>
        <dbReference type="Proteomes" id="UP000067689"/>
    </source>
</evidence>
<keyword evidence="7" id="KW-0029">Amino-acid transport</keyword>
<dbReference type="InterPro" id="IPR027417">
    <property type="entry name" value="P-loop_NTPase"/>
</dbReference>
<evidence type="ECO:0000256" key="1">
    <source>
        <dbReference type="ARBA" id="ARBA00004202"/>
    </source>
</evidence>
<evidence type="ECO:0000256" key="4">
    <source>
        <dbReference type="ARBA" id="ARBA00022475"/>
    </source>
</evidence>
<dbReference type="GO" id="GO:0015424">
    <property type="term" value="F:ABC-type amino acid transporter activity"/>
    <property type="evidence" value="ECO:0007669"/>
    <property type="project" value="InterPro"/>
</dbReference>
<keyword evidence="6 10" id="KW-0067">ATP-binding</keyword>
<dbReference type="AlphaFoldDB" id="A0A0U4CLK7"/>
<dbReference type="EMBL" id="CP011502">
    <property type="protein sequence ID" value="ALX06229.1"/>
    <property type="molecule type" value="Genomic_DNA"/>
</dbReference>
<evidence type="ECO:0000256" key="6">
    <source>
        <dbReference type="ARBA" id="ARBA00022840"/>
    </source>
</evidence>
<feature type="domain" description="ABC transporter" evidence="9">
    <location>
        <begin position="1"/>
        <end position="238"/>
    </location>
</feature>
<dbReference type="PIRSF" id="PIRSF039085">
    <property type="entry name" value="ABC_ATPase_HisP"/>
    <property type="match status" value="1"/>
</dbReference>
<dbReference type="InterPro" id="IPR050086">
    <property type="entry name" value="MetN_ABC_transporter-like"/>
</dbReference>
<evidence type="ECO:0000256" key="2">
    <source>
        <dbReference type="ARBA" id="ARBA00005417"/>
    </source>
</evidence>
<dbReference type="PANTHER" id="PTHR43166:SF9">
    <property type="entry name" value="GLUTAMATE_ASPARTATE IMPORT ATP-BINDING PROTEIN GLTL"/>
    <property type="match status" value="1"/>
</dbReference>
<keyword evidence="11" id="KW-1185">Reference proteome</keyword>
<dbReference type="GO" id="GO:0016887">
    <property type="term" value="F:ATP hydrolysis activity"/>
    <property type="evidence" value="ECO:0007669"/>
    <property type="project" value="InterPro"/>
</dbReference>
<evidence type="ECO:0000256" key="8">
    <source>
        <dbReference type="ARBA" id="ARBA00023136"/>
    </source>
</evidence>
<organism evidence="10 11">
    <name type="scientific">Aeromicrobium erythreum</name>
    <dbReference type="NCBI Taxonomy" id="2041"/>
    <lineage>
        <taxon>Bacteria</taxon>
        <taxon>Bacillati</taxon>
        <taxon>Actinomycetota</taxon>
        <taxon>Actinomycetes</taxon>
        <taxon>Propionibacteriales</taxon>
        <taxon>Nocardioidaceae</taxon>
        <taxon>Aeromicrobium</taxon>
    </lineage>
</organism>
<dbReference type="InterPro" id="IPR030679">
    <property type="entry name" value="ABC_ATPase_HisP-typ"/>
</dbReference>
<dbReference type="Gene3D" id="3.40.50.300">
    <property type="entry name" value="P-loop containing nucleotide triphosphate hydrolases"/>
    <property type="match status" value="1"/>
</dbReference>
<keyword evidence="8" id="KW-0472">Membrane</keyword>